<dbReference type="PANTHER" id="PTHR46211">
    <property type="entry name" value="GLYCEROPHOSPHORYL DIESTER PHOSPHODIESTERASE"/>
    <property type="match status" value="1"/>
</dbReference>
<accession>A0A6N8L4J9</accession>
<reference evidence="3 4" key="1">
    <citation type="submission" date="2019-12" db="EMBL/GenBank/DDBJ databases">
        <authorList>
            <person name="Dong K."/>
        </authorList>
    </citation>
    <scope>NUCLEOTIDE SEQUENCE [LARGE SCALE GENOMIC DNA]</scope>
    <source>
        <strain evidence="3 4">JCM 31225</strain>
    </source>
</reference>
<sequence>MILFNRLNKLPMKKLCMLFLSLALLSCSKSSLPGNQPPEENPPGATVDLAEKIVAHRGAWKEFGYPDNSLIAFEKALSMDILASECDIQITKDGKVLIYHDEQINGKYVKDLTYQQIQETYNLSNQEDVPLLSTFLTSLSASSTKTHLWMDVKSLSDAAGGNEQSIRAGKEASKLIKAAGLMSKVRFLVGRKAVLDPVIAEVDGKWEVAYMNTAYTANQFSNAGYTWANFSYAHIYKSGTGDQPLFDSYTDKNIKLSVHTVDDVAIALWFLKQPKLYGLTTNNPLIMKNLKL</sequence>
<dbReference type="EMBL" id="WSQA01000019">
    <property type="protein sequence ID" value="MVZ64034.1"/>
    <property type="molecule type" value="Genomic_DNA"/>
</dbReference>
<feature type="signal peptide" evidence="1">
    <location>
        <begin position="1"/>
        <end position="33"/>
    </location>
</feature>
<dbReference type="PANTHER" id="PTHR46211:SF1">
    <property type="entry name" value="GLYCEROPHOSPHODIESTER PHOSPHODIESTERASE, CYTOPLASMIC"/>
    <property type="match status" value="1"/>
</dbReference>
<dbReference type="PROSITE" id="PS51257">
    <property type="entry name" value="PROKAR_LIPOPROTEIN"/>
    <property type="match status" value="1"/>
</dbReference>
<gene>
    <name evidence="3" type="ORF">GQF63_18575</name>
</gene>
<dbReference type="GO" id="GO:0008081">
    <property type="term" value="F:phosphoric diester hydrolase activity"/>
    <property type="evidence" value="ECO:0007669"/>
    <property type="project" value="InterPro"/>
</dbReference>
<evidence type="ECO:0000313" key="3">
    <source>
        <dbReference type="EMBL" id="MVZ64034.1"/>
    </source>
</evidence>
<feature type="domain" description="GP-PDE" evidence="2">
    <location>
        <begin position="51"/>
        <end position="291"/>
    </location>
</feature>
<dbReference type="Gene3D" id="3.20.20.190">
    <property type="entry name" value="Phosphatidylinositol (PI) phosphodiesterase"/>
    <property type="match status" value="1"/>
</dbReference>
<proteinExistence type="predicted"/>
<dbReference type="PROSITE" id="PS51704">
    <property type="entry name" value="GP_PDE"/>
    <property type="match status" value="1"/>
</dbReference>
<keyword evidence="4" id="KW-1185">Reference proteome</keyword>
<feature type="chain" id="PRO_5026728757" description="GP-PDE domain-containing protein" evidence="1">
    <location>
        <begin position="34"/>
        <end position="292"/>
    </location>
</feature>
<dbReference type="SUPFAM" id="SSF51695">
    <property type="entry name" value="PLC-like phosphodiesterases"/>
    <property type="match status" value="1"/>
</dbReference>
<evidence type="ECO:0000259" key="2">
    <source>
        <dbReference type="PROSITE" id="PS51704"/>
    </source>
</evidence>
<dbReference type="GO" id="GO:0006629">
    <property type="term" value="P:lipid metabolic process"/>
    <property type="evidence" value="ECO:0007669"/>
    <property type="project" value="InterPro"/>
</dbReference>
<dbReference type="Pfam" id="PF03009">
    <property type="entry name" value="GDPD"/>
    <property type="match status" value="1"/>
</dbReference>
<comment type="caution">
    <text evidence="3">The sequence shown here is derived from an EMBL/GenBank/DDBJ whole genome shotgun (WGS) entry which is preliminary data.</text>
</comment>
<dbReference type="AlphaFoldDB" id="A0A6N8L4J9"/>
<protein>
    <recommendedName>
        <fullName evidence="2">GP-PDE domain-containing protein</fullName>
    </recommendedName>
</protein>
<evidence type="ECO:0000313" key="4">
    <source>
        <dbReference type="Proteomes" id="UP000435036"/>
    </source>
</evidence>
<name>A0A6N8L4J9_9SPHI</name>
<evidence type="ECO:0000256" key="1">
    <source>
        <dbReference type="SAM" id="SignalP"/>
    </source>
</evidence>
<keyword evidence="1" id="KW-0732">Signal</keyword>
<dbReference type="Proteomes" id="UP000435036">
    <property type="component" value="Unassembled WGS sequence"/>
</dbReference>
<organism evidence="3 4">
    <name type="scientific">Sphingobacterium humi</name>
    <dbReference type="NCBI Taxonomy" id="1796905"/>
    <lineage>
        <taxon>Bacteria</taxon>
        <taxon>Pseudomonadati</taxon>
        <taxon>Bacteroidota</taxon>
        <taxon>Sphingobacteriia</taxon>
        <taxon>Sphingobacteriales</taxon>
        <taxon>Sphingobacteriaceae</taxon>
        <taxon>Sphingobacterium</taxon>
    </lineage>
</organism>
<dbReference type="InterPro" id="IPR030395">
    <property type="entry name" value="GP_PDE_dom"/>
</dbReference>
<dbReference type="InterPro" id="IPR017946">
    <property type="entry name" value="PLC-like_Pdiesterase_TIM-brl"/>
</dbReference>